<dbReference type="AlphaFoldDB" id="A0A423VZI2"/>
<dbReference type="Proteomes" id="UP000284375">
    <property type="component" value="Unassembled WGS sequence"/>
</dbReference>
<gene>
    <name evidence="2" type="ORF">VSDG_05438</name>
</gene>
<keyword evidence="3" id="KW-1185">Reference proteome</keyword>
<proteinExistence type="predicted"/>
<evidence type="ECO:0000313" key="2">
    <source>
        <dbReference type="EMBL" id="ROV96469.1"/>
    </source>
</evidence>
<dbReference type="EMBL" id="LJZO01000020">
    <property type="protein sequence ID" value="ROV96469.1"/>
    <property type="molecule type" value="Genomic_DNA"/>
</dbReference>
<protein>
    <submittedName>
        <fullName evidence="2">Uncharacterized protein</fullName>
    </submittedName>
</protein>
<evidence type="ECO:0000313" key="3">
    <source>
        <dbReference type="Proteomes" id="UP000284375"/>
    </source>
</evidence>
<sequence>MPLRSGQLDNDEHHAAVTGYAMPQSSLLLWFRLLSPPDVSEANAARSSGPAMTDTHQDLSDQDIQMAPWRPG</sequence>
<reference evidence="2 3" key="1">
    <citation type="submission" date="2015-09" db="EMBL/GenBank/DDBJ databases">
        <title>Host preference determinants of Valsa canker pathogens revealed by comparative genomics.</title>
        <authorList>
            <person name="Yin Z."/>
            <person name="Huang L."/>
        </authorList>
    </citation>
    <scope>NUCLEOTIDE SEQUENCE [LARGE SCALE GENOMIC DNA]</scope>
    <source>
        <strain evidence="2 3">YSFL</strain>
    </source>
</reference>
<comment type="caution">
    <text evidence="2">The sequence shown here is derived from an EMBL/GenBank/DDBJ whole genome shotgun (WGS) entry which is preliminary data.</text>
</comment>
<feature type="region of interest" description="Disordered" evidence="1">
    <location>
        <begin position="40"/>
        <end position="72"/>
    </location>
</feature>
<organism evidence="2 3">
    <name type="scientific">Cytospora chrysosperma</name>
    <name type="common">Cytospora canker fungus</name>
    <name type="synonym">Sphaeria chrysosperma</name>
    <dbReference type="NCBI Taxonomy" id="252740"/>
    <lineage>
        <taxon>Eukaryota</taxon>
        <taxon>Fungi</taxon>
        <taxon>Dikarya</taxon>
        <taxon>Ascomycota</taxon>
        <taxon>Pezizomycotina</taxon>
        <taxon>Sordariomycetes</taxon>
        <taxon>Sordariomycetidae</taxon>
        <taxon>Diaporthales</taxon>
        <taxon>Cytosporaceae</taxon>
        <taxon>Cytospora</taxon>
    </lineage>
</organism>
<name>A0A423VZI2_CYTCH</name>
<accession>A0A423VZI2</accession>
<evidence type="ECO:0000256" key="1">
    <source>
        <dbReference type="SAM" id="MobiDB-lite"/>
    </source>
</evidence>